<evidence type="ECO:0000313" key="5">
    <source>
        <dbReference type="EMBL" id="RST95912.1"/>
    </source>
</evidence>
<dbReference type="InterPro" id="IPR036388">
    <property type="entry name" value="WH-like_DNA-bd_sf"/>
</dbReference>
<dbReference type="InterPro" id="IPR014071">
    <property type="entry name" value="Cu_transp_CopY/TcrY"/>
</dbReference>
<keyword evidence="4" id="KW-0804">Transcription</keyword>
<proteinExistence type="inferred from homology"/>
<organism evidence="5 6">
    <name type="scientific">Vagococcus bubulae</name>
    <dbReference type="NCBI Taxonomy" id="1977868"/>
    <lineage>
        <taxon>Bacteria</taxon>
        <taxon>Bacillati</taxon>
        <taxon>Bacillota</taxon>
        <taxon>Bacilli</taxon>
        <taxon>Lactobacillales</taxon>
        <taxon>Enterococcaceae</taxon>
        <taxon>Vagococcus</taxon>
    </lineage>
</organism>
<accession>A0A429ZQD7</accession>
<dbReference type="Proteomes" id="UP000288490">
    <property type="component" value="Unassembled WGS sequence"/>
</dbReference>
<dbReference type="SUPFAM" id="SSF46785">
    <property type="entry name" value="Winged helix' DNA-binding domain"/>
    <property type="match status" value="1"/>
</dbReference>
<dbReference type="PIRSF" id="PIRSF019455">
    <property type="entry name" value="CopR_AtkY"/>
    <property type="match status" value="1"/>
</dbReference>
<evidence type="ECO:0000256" key="1">
    <source>
        <dbReference type="ARBA" id="ARBA00011046"/>
    </source>
</evidence>
<dbReference type="AlphaFoldDB" id="A0A429ZQD7"/>
<dbReference type="Pfam" id="PF03965">
    <property type="entry name" value="Penicillinase_R"/>
    <property type="match status" value="1"/>
</dbReference>
<evidence type="ECO:0000256" key="3">
    <source>
        <dbReference type="ARBA" id="ARBA00023125"/>
    </source>
</evidence>
<reference evidence="5 6" key="1">
    <citation type="submission" date="2017-05" db="EMBL/GenBank/DDBJ databases">
        <title>Vagococcus spp. assemblies.</title>
        <authorList>
            <person name="Gulvik C.A."/>
        </authorList>
    </citation>
    <scope>NUCLEOTIDE SEQUENCE [LARGE SCALE GENOMIC DNA]</scope>
    <source>
        <strain evidence="5 6">SS1994</strain>
    </source>
</reference>
<dbReference type="Gene3D" id="1.10.10.10">
    <property type="entry name" value="Winged helix-like DNA-binding domain superfamily/Winged helix DNA-binding domain"/>
    <property type="match status" value="1"/>
</dbReference>
<evidence type="ECO:0000256" key="4">
    <source>
        <dbReference type="ARBA" id="ARBA00023163"/>
    </source>
</evidence>
<gene>
    <name evidence="5" type="ORF">CBF36_01720</name>
</gene>
<dbReference type="InterPro" id="IPR036390">
    <property type="entry name" value="WH_DNA-bd_sf"/>
</dbReference>
<dbReference type="GO" id="GO:0003677">
    <property type="term" value="F:DNA binding"/>
    <property type="evidence" value="ECO:0007669"/>
    <property type="project" value="UniProtKB-KW"/>
</dbReference>
<keyword evidence="2" id="KW-0805">Transcription regulation</keyword>
<dbReference type="NCBIfam" id="TIGR02698">
    <property type="entry name" value="CopY_TcrY"/>
    <property type="match status" value="1"/>
</dbReference>
<comment type="similarity">
    <text evidence="1">Belongs to the BlaI transcriptional regulatory family.</text>
</comment>
<protein>
    <submittedName>
        <fullName evidence="5">Penicillinase repressor</fullName>
    </submittedName>
</protein>
<dbReference type="EMBL" id="NGJT01000002">
    <property type="protein sequence ID" value="RST95912.1"/>
    <property type="molecule type" value="Genomic_DNA"/>
</dbReference>
<keyword evidence="6" id="KW-1185">Reference proteome</keyword>
<dbReference type="RefSeq" id="WP_125956066.1">
    <property type="nucleotide sequence ID" value="NZ_NGJT01000002.1"/>
</dbReference>
<sequence length="146" mass="16990">MVQKEKSFSITQAEWEIMKVIWANDFVTSRQVLEILSEKMAWSMSTVKTLLARLVEKNFLSTEKQGKQFIYQALVEEELAVNYILLDDLNKICHKKKGQALYQLIEKEEFSQNDIDQLIHLLEEKKVNAPKTVDCNCVVGQCHCHK</sequence>
<keyword evidence="3" id="KW-0238">DNA-binding</keyword>
<evidence type="ECO:0000313" key="6">
    <source>
        <dbReference type="Proteomes" id="UP000288490"/>
    </source>
</evidence>
<dbReference type="OrthoDB" id="1849040at2"/>
<dbReference type="GO" id="GO:0045892">
    <property type="term" value="P:negative regulation of DNA-templated transcription"/>
    <property type="evidence" value="ECO:0007669"/>
    <property type="project" value="InterPro"/>
</dbReference>
<name>A0A429ZQD7_9ENTE</name>
<evidence type="ECO:0000256" key="2">
    <source>
        <dbReference type="ARBA" id="ARBA00023015"/>
    </source>
</evidence>
<comment type="caution">
    <text evidence="5">The sequence shown here is derived from an EMBL/GenBank/DDBJ whole genome shotgun (WGS) entry which is preliminary data.</text>
</comment>
<dbReference type="InterPro" id="IPR005650">
    <property type="entry name" value="BlaI_family"/>
</dbReference>